<sequence length="602" mass="65132">MPQPEIYFAPVVPETQPIVMADTLFGAHKNGNSSFSTGAIDADGLTPVGLLAITTSDNMHLSAQAQAQYHPQIAQMYEEIFGCSPNDAQMPGHALYLTAKPLHAFETRGGIPDDVNIEDGAVDEEAMLVDDFTKATGPSVVEVERIDQASTSARGALSVREWVAKNTAHKQDGPPMEPKVTPEPIEITIPLQDEVPNGKADTLDDPKTFDSIHNPAPATDADRAEIAKKTPIFAESKIRIESVLRKSPCTDGMTAGARRANLRAGSKATWAERRKTEGGFGIQVFSIDDDVDIASVNTVRLHIEVTETVKLALPEHEPRVAPAIGEFNGPSMPPGTFNVDHVPKETADEVLKIEFIKIGRLCIIIFDWDNLNSHFMATFTGALMTDKLLSAGLSAACITSPEVKNVFRRLESRYPGTGVHARQAFADSIFALPIAVTAKGAQWMTFDELNVYGNTYGLIPSGEGGEPRDFPSDLLAELRVAFGTLFVEEDDLGRAVKRAEEYRCAICAALSHPTGKCPALAIEGWPTPKLYPIPRRGRGPPGPPGGGPPPNLGNATRRGGAGGARGANHGGRRIPWSRRFRRQGQLQLRSFPNLYPRTRNDS</sequence>
<organism evidence="2 3">
    <name type="scientific">Auricularia subglabra (strain TFB-10046 / SS5)</name>
    <name type="common">White-rot fungus</name>
    <name type="synonym">Auricularia delicata (strain TFB10046)</name>
    <dbReference type="NCBI Taxonomy" id="717982"/>
    <lineage>
        <taxon>Eukaryota</taxon>
        <taxon>Fungi</taxon>
        <taxon>Dikarya</taxon>
        <taxon>Basidiomycota</taxon>
        <taxon>Agaricomycotina</taxon>
        <taxon>Agaricomycetes</taxon>
        <taxon>Auriculariales</taxon>
        <taxon>Auriculariaceae</taxon>
        <taxon>Auricularia</taxon>
    </lineage>
</organism>
<evidence type="ECO:0000313" key="2">
    <source>
        <dbReference type="EMBL" id="EJD33147.1"/>
    </source>
</evidence>
<feature type="compositionally biased region" description="Basic residues" evidence="1">
    <location>
        <begin position="570"/>
        <end position="582"/>
    </location>
</feature>
<name>J0D3A0_AURST</name>
<feature type="region of interest" description="Disordered" evidence="1">
    <location>
        <begin position="531"/>
        <end position="602"/>
    </location>
</feature>
<dbReference type="Proteomes" id="UP000006514">
    <property type="component" value="Unassembled WGS sequence"/>
</dbReference>
<feature type="compositionally biased region" description="Gly residues" evidence="1">
    <location>
        <begin position="559"/>
        <end position="569"/>
    </location>
</feature>
<dbReference type="KEGG" id="adl:AURDEDRAFT_131836"/>
<evidence type="ECO:0000256" key="1">
    <source>
        <dbReference type="SAM" id="MobiDB-lite"/>
    </source>
</evidence>
<protein>
    <submittedName>
        <fullName evidence="2">Uncharacterized protein</fullName>
    </submittedName>
</protein>
<proteinExistence type="predicted"/>
<evidence type="ECO:0000313" key="3">
    <source>
        <dbReference type="Proteomes" id="UP000006514"/>
    </source>
</evidence>
<dbReference type="AlphaFoldDB" id="J0D3A0"/>
<feature type="compositionally biased region" description="Pro residues" evidence="1">
    <location>
        <begin position="540"/>
        <end position="551"/>
    </location>
</feature>
<accession>J0D3A0</accession>
<dbReference type="InParanoid" id="J0D3A0"/>
<gene>
    <name evidence="2" type="ORF">AURDEDRAFT_131836</name>
</gene>
<keyword evidence="3" id="KW-1185">Reference proteome</keyword>
<dbReference type="EMBL" id="JH688408">
    <property type="protein sequence ID" value="EJD33147.1"/>
    <property type="molecule type" value="Genomic_DNA"/>
</dbReference>
<reference evidence="3" key="1">
    <citation type="journal article" date="2012" name="Science">
        <title>The Paleozoic origin of enzymatic lignin decomposition reconstructed from 31 fungal genomes.</title>
        <authorList>
            <person name="Floudas D."/>
            <person name="Binder M."/>
            <person name="Riley R."/>
            <person name="Barry K."/>
            <person name="Blanchette R.A."/>
            <person name="Henrissat B."/>
            <person name="Martinez A.T."/>
            <person name="Otillar R."/>
            <person name="Spatafora J.W."/>
            <person name="Yadav J.S."/>
            <person name="Aerts A."/>
            <person name="Benoit I."/>
            <person name="Boyd A."/>
            <person name="Carlson A."/>
            <person name="Copeland A."/>
            <person name="Coutinho P.M."/>
            <person name="de Vries R.P."/>
            <person name="Ferreira P."/>
            <person name="Findley K."/>
            <person name="Foster B."/>
            <person name="Gaskell J."/>
            <person name="Glotzer D."/>
            <person name="Gorecki P."/>
            <person name="Heitman J."/>
            <person name="Hesse C."/>
            <person name="Hori C."/>
            <person name="Igarashi K."/>
            <person name="Jurgens J.A."/>
            <person name="Kallen N."/>
            <person name="Kersten P."/>
            <person name="Kohler A."/>
            <person name="Kuees U."/>
            <person name="Kumar T.K.A."/>
            <person name="Kuo A."/>
            <person name="LaButti K."/>
            <person name="Larrondo L.F."/>
            <person name="Lindquist E."/>
            <person name="Ling A."/>
            <person name="Lombard V."/>
            <person name="Lucas S."/>
            <person name="Lundell T."/>
            <person name="Martin R."/>
            <person name="McLaughlin D.J."/>
            <person name="Morgenstern I."/>
            <person name="Morin E."/>
            <person name="Murat C."/>
            <person name="Nagy L.G."/>
            <person name="Nolan M."/>
            <person name="Ohm R.A."/>
            <person name="Patyshakuliyeva A."/>
            <person name="Rokas A."/>
            <person name="Ruiz-Duenas F.J."/>
            <person name="Sabat G."/>
            <person name="Salamov A."/>
            <person name="Samejima M."/>
            <person name="Schmutz J."/>
            <person name="Slot J.C."/>
            <person name="St John F."/>
            <person name="Stenlid J."/>
            <person name="Sun H."/>
            <person name="Sun S."/>
            <person name="Syed K."/>
            <person name="Tsang A."/>
            <person name="Wiebenga A."/>
            <person name="Young D."/>
            <person name="Pisabarro A."/>
            <person name="Eastwood D.C."/>
            <person name="Martin F."/>
            <person name="Cullen D."/>
            <person name="Grigoriev I.V."/>
            <person name="Hibbett D.S."/>
        </authorList>
    </citation>
    <scope>NUCLEOTIDE SEQUENCE [LARGE SCALE GENOMIC DNA]</scope>
    <source>
        <strain evidence="3">TFB10046</strain>
    </source>
</reference>